<protein>
    <submittedName>
        <fullName evidence="3">3',5'-cyclic-nucleotide phosphodiesterase</fullName>
    </submittedName>
</protein>
<reference evidence="3 4" key="1">
    <citation type="submission" date="2021-07" db="EMBL/GenBank/DDBJ databases">
        <title>Hymenobacter profundi sp. nov., isolated from deep-sea water.</title>
        <authorList>
            <person name="Kim M.K."/>
        </authorList>
    </citation>
    <scope>NUCLEOTIDE SEQUENCE [LARGE SCALE GENOMIC DNA]</scope>
    <source>
        <strain evidence="3 4">M2</strain>
    </source>
</reference>
<dbReference type="EMBL" id="JAHWGL010000128">
    <property type="protein sequence ID" value="MBW3130844.1"/>
    <property type="molecule type" value="Genomic_DNA"/>
</dbReference>
<feature type="signal peptide" evidence="2">
    <location>
        <begin position="1"/>
        <end position="19"/>
    </location>
</feature>
<comment type="caution">
    <text evidence="3">The sequence shown here is derived from an EMBL/GenBank/DDBJ whole genome shotgun (WGS) entry which is preliminary data.</text>
</comment>
<dbReference type="CDD" id="cd07735">
    <property type="entry name" value="class_II_PDE_MBL-fold"/>
    <property type="match status" value="1"/>
</dbReference>
<keyword evidence="1" id="KW-0378">Hydrolase</keyword>
<evidence type="ECO:0000256" key="1">
    <source>
        <dbReference type="PIRNR" id="PIRNR000962"/>
    </source>
</evidence>
<name>A0ABS6X7A0_9BACT</name>
<comment type="similarity">
    <text evidence="1">Belongs to the cyclic nucleotide phosphodiesterase class-II family.</text>
</comment>
<accession>A0ABS6X7A0</accession>
<sequence>MHKLLVCLLVFLLSYQAVAQQPVFRVVSLGVRGGLDESNLSAYLVAPMGSAAYACLDAGTIRAGVAKAVAQGALSGTVDQVIRRQIKAYLLSHAHLDHVAGLLLNAPDDTSKTLYGLPGCLATLQQHYFNWKSWPNFGDAGTAPALGKYHYQPLLPGAPETAVAGTALLVQTFPLSHGTGYESAAFLLRHGNSYLLYLGDTGPDAVEHSTRLAELWQAVAPLVRAGTLRGIFAEVSYPNAQPENLLFGHLTPRWLQYELLALARLAGPDAMRNLPVVVTHSKPSADNLTQIRQQLEDANSLRLRFVFPEQGRAFGL</sequence>
<keyword evidence="2" id="KW-0732">Signal</keyword>
<dbReference type="Pfam" id="PF02112">
    <property type="entry name" value="PDEase_II"/>
    <property type="match status" value="1"/>
</dbReference>
<evidence type="ECO:0000256" key="2">
    <source>
        <dbReference type="SAM" id="SignalP"/>
    </source>
</evidence>
<dbReference type="Proteomes" id="UP000826188">
    <property type="component" value="Unassembled WGS sequence"/>
</dbReference>
<proteinExistence type="inferred from homology"/>
<dbReference type="RefSeq" id="WP_219161410.1">
    <property type="nucleotide sequence ID" value="NZ_JAHWGL010000128.1"/>
</dbReference>
<evidence type="ECO:0000313" key="4">
    <source>
        <dbReference type="Proteomes" id="UP000826188"/>
    </source>
</evidence>
<evidence type="ECO:0000313" key="3">
    <source>
        <dbReference type="EMBL" id="MBW3130844.1"/>
    </source>
</evidence>
<dbReference type="InterPro" id="IPR000396">
    <property type="entry name" value="Pdiesterase2"/>
</dbReference>
<feature type="chain" id="PRO_5046859021" evidence="2">
    <location>
        <begin position="20"/>
        <end position="316"/>
    </location>
</feature>
<dbReference type="PANTHER" id="PTHR28283:SF1">
    <property type="entry name" value="3',5'-CYCLIC-NUCLEOTIDE PHOSPHODIESTERASE 1"/>
    <property type="match status" value="1"/>
</dbReference>
<organism evidence="3 4">
    <name type="scientific">Hymenobacter profundi</name>
    <dbReference type="NCBI Taxonomy" id="1982110"/>
    <lineage>
        <taxon>Bacteria</taxon>
        <taxon>Pseudomonadati</taxon>
        <taxon>Bacteroidota</taxon>
        <taxon>Cytophagia</taxon>
        <taxon>Cytophagales</taxon>
        <taxon>Hymenobacteraceae</taxon>
        <taxon>Hymenobacter</taxon>
    </lineage>
</organism>
<gene>
    <name evidence="3" type="ORF">KYK14_19945</name>
</gene>
<keyword evidence="4" id="KW-1185">Reference proteome</keyword>
<dbReference type="PANTHER" id="PTHR28283">
    <property type="entry name" value="3',5'-CYCLIC-NUCLEOTIDE PHOSPHODIESTERASE 1"/>
    <property type="match status" value="1"/>
</dbReference>
<dbReference type="PIRSF" id="PIRSF000962">
    <property type="entry name" value="Cyc_nuc_PDEase"/>
    <property type="match status" value="1"/>
</dbReference>
<keyword evidence="1" id="KW-0114">cAMP</keyword>